<protein>
    <submittedName>
        <fullName evidence="1">Uncharacterized protein</fullName>
    </submittedName>
</protein>
<accession>A0A427YP86</accession>
<comment type="caution">
    <text evidence="1">The sequence shown here is derived from an EMBL/GenBank/DDBJ whole genome shotgun (WGS) entry which is preliminary data.</text>
</comment>
<sequence>MSNPVTQTQRETLYSLGVKEMVLSPTMCECPMHVGEKSSERPISAGFRVMRTGDGVDAKTWHDVCALEGALWSKLGFTLEDLSFPTDHGCCFTQGTLEIGFLELPELLQTHTSSSFSGERFRFIPLMLPEEGISFFVHDGASGRKVIPDDTNEANTLINWLQAHSERATAPEGSAGDTWNRQVLPLEFKWVRSENMSDICSGTSEHALRKIAWSLQRDTTAYSQKKLLEKIVATHNREYENGTFEEEVRIEVVAESLGAAGSLE</sequence>
<dbReference type="OrthoDB" id="10286037at2759"/>
<gene>
    <name evidence="1" type="ORF">EHS25_008337</name>
</gene>
<name>A0A427YP86_9TREE</name>
<dbReference type="EMBL" id="RSCD01000005">
    <property type="protein sequence ID" value="RSH92891.1"/>
    <property type="molecule type" value="Genomic_DNA"/>
</dbReference>
<reference evidence="1 2" key="1">
    <citation type="submission" date="2018-11" db="EMBL/GenBank/DDBJ databases">
        <title>Genome sequence of Saitozyma podzolica DSM 27192.</title>
        <authorList>
            <person name="Aliyu H."/>
            <person name="Gorte O."/>
            <person name="Ochsenreither K."/>
        </authorList>
    </citation>
    <scope>NUCLEOTIDE SEQUENCE [LARGE SCALE GENOMIC DNA]</scope>
    <source>
        <strain evidence="1 2">DSM 27192</strain>
    </source>
</reference>
<dbReference type="AlphaFoldDB" id="A0A427YP86"/>
<keyword evidence="2" id="KW-1185">Reference proteome</keyword>
<organism evidence="1 2">
    <name type="scientific">Saitozyma podzolica</name>
    <dbReference type="NCBI Taxonomy" id="1890683"/>
    <lineage>
        <taxon>Eukaryota</taxon>
        <taxon>Fungi</taxon>
        <taxon>Dikarya</taxon>
        <taxon>Basidiomycota</taxon>
        <taxon>Agaricomycotina</taxon>
        <taxon>Tremellomycetes</taxon>
        <taxon>Tremellales</taxon>
        <taxon>Trimorphomycetaceae</taxon>
        <taxon>Saitozyma</taxon>
    </lineage>
</organism>
<evidence type="ECO:0000313" key="2">
    <source>
        <dbReference type="Proteomes" id="UP000279259"/>
    </source>
</evidence>
<evidence type="ECO:0000313" key="1">
    <source>
        <dbReference type="EMBL" id="RSH92891.1"/>
    </source>
</evidence>
<proteinExistence type="predicted"/>
<dbReference type="Proteomes" id="UP000279259">
    <property type="component" value="Unassembled WGS sequence"/>
</dbReference>